<proteinExistence type="inferred from homology"/>
<organism evidence="9 10">
    <name type="scientific">Pararge aegeria aegeria</name>
    <dbReference type="NCBI Taxonomy" id="348720"/>
    <lineage>
        <taxon>Eukaryota</taxon>
        <taxon>Metazoa</taxon>
        <taxon>Ecdysozoa</taxon>
        <taxon>Arthropoda</taxon>
        <taxon>Hexapoda</taxon>
        <taxon>Insecta</taxon>
        <taxon>Pterygota</taxon>
        <taxon>Neoptera</taxon>
        <taxon>Endopterygota</taxon>
        <taxon>Lepidoptera</taxon>
        <taxon>Glossata</taxon>
        <taxon>Ditrysia</taxon>
        <taxon>Papilionoidea</taxon>
        <taxon>Nymphalidae</taxon>
        <taxon>Satyrinae</taxon>
        <taxon>Satyrini</taxon>
        <taxon>Parargina</taxon>
        <taxon>Pararge</taxon>
    </lineage>
</organism>
<evidence type="ECO:0000259" key="8">
    <source>
        <dbReference type="PROSITE" id="PS50250"/>
    </source>
</evidence>
<dbReference type="GO" id="GO:0033290">
    <property type="term" value="C:eukaryotic 48S preinitiation complex"/>
    <property type="evidence" value="ECO:0007669"/>
    <property type="project" value="UniProtKB-UniRule"/>
</dbReference>
<dbReference type="InterPro" id="IPR027512">
    <property type="entry name" value="EIF3A"/>
</dbReference>
<keyword evidence="6" id="KW-0175">Coiled coil</keyword>
<feature type="compositionally biased region" description="Basic and acidic residues" evidence="7">
    <location>
        <begin position="894"/>
        <end position="1072"/>
    </location>
</feature>
<reference evidence="9" key="1">
    <citation type="submission" date="2022-03" db="EMBL/GenBank/DDBJ databases">
        <authorList>
            <person name="Lindestad O."/>
        </authorList>
    </citation>
    <scope>NUCLEOTIDE SEQUENCE</scope>
</reference>
<evidence type="ECO:0000256" key="7">
    <source>
        <dbReference type="SAM" id="MobiDB-lite"/>
    </source>
</evidence>
<keyword evidence="2 6" id="KW-0963">Cytoplasm</keyword>
<evidence type="ECO:0000313" key="9">
    <source>
        <dbReference type="EMBL" id="CAH2229456.1"/>
    </source>
</evidence>
<keyword evidence="5 6" id="KW-0648">Protein biosynthesis</keyword>
<feature type="compositionally biased region" description="Basic and acidic residues" evidence="7">
    <location>
        <begin position="1104"/>
        <end position="1211"/>
    </location>
</feature>
<dbReference type="PANTHER" id="PTHR14005:SF0">
    <property type="entry name" value="EUKARYOTIC TRANSLATION INITIATION FACTOR 3 SUBUNIT A"/>
    <property type="match status" value="1"/>
</dbReference>
<feature type="coiled-coil region" evidence="6">
    <location>
        <begin position="667"/>
        <end position="705"/>
    </location>
</feature>
<dbReference type="InterPro" id="IPR000717">
    <property type="entry name" value="PCI_dom"/>
</dbReference>
<keyword evidence="10" id="KW-1185">Reference proteome</keyword>
<dbReference type="OrthoDB" id="18884at2759"/>
<dbReference type="GO" id="GO:0001732">
    <property type="term" value="P:formation of cytoplasmic translation initiation complex"/>
    <property type="evidence" value="ECO:0007669"/>
    <property type="project" value="UniProtKB-UniRule"/>
</dbReference>
<dbReference type="SMART" id="SM00088">
    <property type="entry name" value="PINT"/>
    <property type="match status" value="1"/>
</dbReference>
<comment type="caution">
    <text evidence="9">The sequence shown here is derived from an EMBL/GenBank/DDBJ whole genome shotgun (WGS) entry which is preliminary data.</text>
</comment>
<evidence type="ECO:0000313" key="10">
    <source>
        <dbReference type="Proteomes" id="UP000838756"/>
    </source>
</evidence>
<dbReference type="EMBL" id="CAKXAJ010024722">
    <property type="protein sequence ID" value="CAH2229456.1"/>
    <property type="molecule type" value="Genomic_DNA"/>
</dbReference>
<dbReference type="GO" id="GO:0071540">
    <property type="term" value="C:eukaryotic translation initiation factor 3 complex, eIF3e"/>
    <property type="evidence" value="ECO:0007669"/>
    <property type="project" value="TreeGrafter"/>
</dbReference>
<evidence type="ECO:0000256" key="1">
    <source>
        <dbReference type="ARBA" id="ARBA00004496"/>
    </source>
</evidence>
<feature type="compositionally biased region" description="Basic and acidic residues" evidence="7">
    <location>
        <begin position="846"/>
        <end position="885"/>
    </location>
</feature>
<feature type="domain" description="PCI" evidence="8">
    <location>
        <begin position="317"/>
        <end position="498"/>
    </location>
</feature>
<evidence type="ECO:0000256" key="4">
    <source>
        <dbReference type="ARBA" id="ARBA00022884"/>
    </source>
</evidence>
<protein>
    <recommendedName>
        <fullName evidence="6">Eukaryotic translation initiation factor 3 subunit A</fullName>
        <shortName evidence="6">eIF3a</shortName>
    </recommendedName>
    <alternativeName>
        <fullName evidence="6">Eukaryotic translation initiation factor 3 subunit 10</fullName>
    </alternativeName>
</protein>
<keyword evidence="3 6" id="KW-0396">Initiation factor</keyword>
<name>A0A8S4R1A2_9NEOP</name>
<comment type="subcellular location">
    <subcellularLocation>
        <location evidence="1 6">Cytoplasm</location>
    </subcellularLocation>
</comment>
<dbReference type="GO" id="GO:0016282">
    <property type="term" value="C:eukaryotic 43S preinitiation complex"/>
    <property type="evidence" value="ECO:0007669"/>
    <property type="project" value="UniProtKB-UniRule"/>
</dbReference>
<dbReference type="Gene3D" id="4.10.860.10">
    <property type="entry name" value="UVR domain"/>
    <property type="match status" value="1"/>
</dbReference>
<evidence type="ECO:0000256" key="6">
    <source>
        <dbReference type="HAMAP-Rule" id="MF_03000"/>
    </source>
</evidence>
<dbReference type="FunFam" id="1.25.40.860:FF:000007">
    <property type="entry name" value="Eukaryotic translation initiation factor 3 subunit A"/>
    <property type="match status" value="1"/>
</dbReference>
<evidence type="ECO:0000256" key="2">
    <source>
        <dbReference type="ARBA" id="ARBA00022490"/>
    </source>
</evidence>
<comment type="subunit">
    <text evidence="6">Component of the eukaryotic translation initiation factor 3 (eIF-3) complex.</text>
</comment>
<comment type="function">
    <text evidence="6">RNA-binding component of the eukaryotic translation initiation factor 3 (eIF-3) complex, which is involved in protein synthesis of a specialized repertoire of mRNAs and, together with other initiation factors, stimulates binding of mRNA and methionyl-tRNAi to the 40S ribosome. The eIF-3 complex specifically targets and initiates translation of a subset of mRNAs involved in cell proliferation.</text>
</comment>
<dbReference type="GO" id="GO:0071541">
    <property type="term" value="C:eukaryotic translation initiation factor 3 complex, eIF3m"/>
    <property type="evidence" value="ECO:0007669"/>
    <property type="project" value="TreeGrafter"/>
</dbReference>
<feature type="coiled-coil region" evidence="6">
    <location>
        <begin position="575"/>
        <end position="638"/>
    </location>
</feature>
<dbReference type="InterPro" id="IPR054711">
    <property type="entry name" value="eIF3a_PCI_TPR-like"/>
</dbReference>
<keyword evidence="4 6" id="KW-0694">RNA-binding</keyword>
<sequence length="1222" mass="144235">MARYGQRPENALKRANEFMDLDKPARALDTLQEVFRNKKWAYNWSESVLEPIMFKYLELCVDLRKSHIAKEGLFQYRNMFQSVNVGSLEQVIRGYLRMAEERTEAARTQSTQAVIDTDDLDNLATPESILLSAVSGEDAQDRSDRTILTPWVKFLWESYCQCLELLRTNAHVETLYHDIARMAFQFCLKYSRKTEFRKLCDKLRKHLEDICKANVQTGNVSISKPETQQLNLETRLFQLDSAIQMELWQEAYKAIEDIHNLMNMSKKTPVAKTMANYYGKLALVFWKAGHCLFHAAALLKLFQLSREMKKNITQEELQKMACRVLVAVLSVPLPSLHPEFDRFVETDKSPVEKAQRLAVLLGLAQPPTRANLLKDVVRLNVVALASPQLQQLYSWLEVEFDPLTICQNVQSVVKSLQDDPNSQLSQYTTALTDVALVRLIRQVAQCYACIQFARLLELASTEDLFHIERLLVDCVRHNDMQIRVDHANKCVHFGVEAGGGEWCSAADEACGGAILQATPAEQVREQLVRAAEVLSRAAQALYPARRRAERERARLSMVQHYHENKHTEHHRVLQRHKIIEERKEYIERLNTVREEEELRRQEEQLRAAAAAEARRLEQEREEREKKRHASELAAMRERHLRERIAHISQTMHGKKVLQKLDEEDLKKMDAEAIAQREAEELMKERRELQARLKSQEKKVDYFERAKRLEEIPLLQKSLEEKQVQDKAFWEQQEKERIQQLIEARTRDVATAGRLVRMAVHRDQFMNRLSSERGAAYHQRLAAFHAKMAAERESRLALRRQQRHEKRRDEWLAEKHRIEEEAAEEARKIAEEQEKLEKERKHQEELIALQERKEREKKEHQEMLARAEARARALEAEVPRKIDDPKSSSLSSWRRGKEDKPPAAPAKEPEKKEPWRATRLREPVRDDRPHSPLRARDEHPPPARDERRDDKPREERTIRDERPPRDDRPLKDDRPIRDDREPRDDRGPRDDRTLRDDRPPREDRGLRDERGPRDDRSIRDDRGPREDRGFRDDRGPRDDRGFRDDRPRDDRPRDEGGWRSGNRDVDRDRERPRYVGRSSGPETGSWRRGPAEPPPAPAERSSAWRSKDAPRDDRRDDRDRFPPRRDERTDREGFRDRERDRFPPRRDDRDPPRRDDRDGPRRDDRDGPRRDDRDGPRRDDRDGPRRDDRDAPRRDDRERRPPPPRREDKPRDADDDWQQVTKR</sequence>
<accession>A0A8S4R1A2</accession>
<dbReference type="GO" id="GO:0003729">
    <property type="term" value="F:mRNA binding"/>
    <property type="evidence" value="ECO:0007669"/>
    <property type="project" value="TreeGrafter"/>
</dbReference>
<dbReference type="GO" id="GO:0003743">
    <property type="term" value="F:translation initiation factor activity"/>
    <property type="evidence" value="ECO:0007669"/>
    <property type="project" value="UniProtKB-UniRule"/>
</dbReference>
<dbReference type="Proteomes" id="UP000838756">
    <property type="component" value="Unassembled WGS sequence"/>
</dbReference>
<comment type="similarity">
    <text evidence="6">Belongs to the eIF-3 subunit A family.</text>
</comment>
<dbReference type="GO" id="GO:0002188">
    <property type="term" value="P:translation reinitiation"/>
    <property type="evidence" value="ECO:0007669"/>
    <property type="project" value="TreeGrafter"/>
</dbReference>
<dbReference type="AlphaFoldDB" id="A0A8S4R1A2"/>
<evidence type="ECO:0000256" key="5">
    <source>
        <dbReference type="ARBA" id="ARBA00022917"/>
    </source>
</evidence>
<dbReference type="PANTHER" id="PTHR14005">
    <property type="entry name" value="EUKARYOTIC TRANSLATION INITIATION FACTOR 3, THETA SUBUNIT"/>
    <property type="match status" value="1"/>
</dbReference>
<evidence type="ECO:0000256" key="3">
    <source>
        <dbReference type="ARBA" id="ARBA00022540"/>
    </source>
</evidence>
<dbReference type="Pfam" id="PF22591">
    <property type="entry name" value="eIF3a_PCI_TPR-like"/>
    <property type="match status" value="1"/>
</dbReference>
<dbReference type="FunFam" id="4.10.860.10:FF:000001">
    <property type="entry name" value="Eukaryotic translation initiation factor 3 subunit A"/>
    <property type="match status" value="1"/>
</dbReference>
<dbReference type="PROSITE" id="PS50250">
    <property type="entry name" value="PCI"/>
    <property type="match status" value="1"/>
</dbReference>
<dbReference type="Pfam" id="PF01399">
    <property type="entry name" value="PCI"/>
    <property type="match status" value="1"/>
</dbReference>
<gene>
    <name evidence="9" type="primary">jg20844</name>
    <name evidence="9" type="ORF">PAEG_LOCUS8923</name>
</gene>
<dbReference type="Gene3D" id="1.25.40.860">
    <property type="match status" value="1"/>
</dbReference>
<dbReference type="GO" id="GO:0043614">
    <property type="term" value="C:multi-eIF complex"/>
    <property type="evidence" value="ECO:0007669"/>
    <property type="project" value="TreeGrafter"/>
</dbReference>
<dbReference type="HAMAP" id="MF_03000">
    <property type="entry name" value="eIF3a"/>
    <property type="match status" value="1"/>
</dbReference>
<feature type="region of interest" description="Disordered" evidence="7">
    <location>
        <begin position="846"/>
        <end position="1222"/>
    </location>
</feature>